<keyword evidence="2" id="KW-1185">Reference proteome</keyword>
<dbReference type="EMBL" id="JAMQGO010000001">
    <property type="protein sequence ID" value="MCM2560820.1"/>
    <property type="molecule type" value="Genomic_DNA"/>
</dbReference>
<sequence>MTRATPPDPLTDPRQQAILGAAFEAFRNYGFRRTSMDDIARGAGMSRAALYLHFRNKEDIFRSLAAHYYDTAEQSVRAELRPGRDVAEALPAAFAAQAGELFEALLTSPHGEELLDTKYAQAADVAEAGEARLAAIHAAWLEAEAEAGRVDLAPFGDDAQALSETMLTALHGLKAGRPDPGTYRASAERLARLFGRALAVGN</sequence>
<evidence type="ECO:0000313" key="1">
    <source>
        <dbReference type="EMBL" id="MCM2560820.1"/>
    </source>
</evidence>
<organism evidence="1 2">
    <name type="scientific">Lutimaribacter degradans</name>
    <dbReference type="NCBI Taxonomy" id="2945989"/>
    <lineage>
        <taxon>Bacteria</taxon>
        <taxon>Pseudomonadati</taxon>
        <taxon>Pseudomonadota</taxon>
        <taxon>Alphaproteobacteria</taxon>
        <taxon>Rhodobacterales</taxon>
        <taxon>Roseobacteraceae</taxon>
        <taxon>Lutimaribacter</taxon>
    </lineage>
</organism>
<name>A0ACC5ZRR0_9RHOB</name>
<gene>
    <name evidence="1" type="ORF">M8744_01560</name>
</gene>
<proteinExistence type="predicted"/>
<protein>
    <submittedName>
        <fullName evidence="1">TetR/AcrR family transcriptional regulator</fullName>
    </submittedName>
</protein>
<dbReference type="Proteomes" id="UP001203036">
    <property type="component" value="Unassembled WGS sequence"/>
</dbReference>
<comment type="caution">
    <text evidence="1">The sequence shown here is derived from an EMBL/GenBank/DDBJ whole genome shotgun (WGS) entry which is preliminary data.</text>
</comment>
<evidence type="ECO:0000313" key="2">
    <source>
        <dbReference type="Proteomes" id="UP001203036"/>
    </source>
</evidence>
<reference evidence="1" key="1">
    <citation type="submission" date="2022-06" db="EMBL/GenBank/DDBJ databases">
        <title>Lutimaribacter sp. EGI FJ00013, a novel bacterium isolated from a salt lake sediment enrichment.</title>
        <authorList>
            <person name="Gao L."/>
            <person name="Fang B.-Z."/>
            <person name="Li W.-J."/>
        </authorList>
    </citation>
    <scope>NUCLEOTIDE SEQUENCE</scope>
    <source>
        <strain evidence="1">EGI FJ00013</strain>
    </source>
</reference>
<accession>A0ACC5ZRR0</accession>